<proteinExistence type="predicted"/>
<evidence type="ECO:0000313" key="3">
    <source>
        <dbReference type="Proteomes" id="UP000007264"/>
    </source>
</evidence>
<dbReference type="AlphaFoldDB" id="I0YZJ3"/>
<name>I0YZJ3_COCSC</name>
<protein>
    <recommendedName>
        <fullName evidence="1">Right handed beta helix domain-containing protein</fullName>
    </recommendedName>
</protein>
<dbReference type="PANTHER" id="PTHR11319:SF35">
    <property type="entry name" value="OUTER MEMBRANE PROTEIN PMPC-RELATED"/>
    <property type="match status" value="1"/>
</dbReference>
<organism evidence="2 3">
    <name type="scientific">Coccomyxa subellipsoidea (strain C-169)</name>
    <name type="common">Green microalga</name>
    <dbReference type="NCBI Taxonomy" id="574566"/>
    <lineage>
        <taxon>Eukaryota</taxon>
        <taxon>Viridiplantae</taxon>
        <taxon>Chlorophyta</taxon>
        <taxon>core chlorophytes</taxon>
        <taxon>Trebouxiophyceae</taxon>
        <taxon>Trebouxiophyceae incertae sedis</taxon>
        <taxon>Coccomyxaceae</taxon>
        <taxon>Coccomyxa</taxon>
        <taxon>Coccomyxa subellipsoidea</taxon>
    </lineage>
</organism>
<dbReference type="Pfam" id="PF13229">
    <property type="entry name" value="Beta_helix"/>
    <property type="match status" value="1"/>
</dbReference>
<dbReference type="EMBL" id="AGSI01000007">
    <property type="protein sequence ID" value="EIE23812.1"/>
    <property type="molecule type" value="Genomic_DNA"/>
</dbReference>
<dbReference type="SUPFAM" id="SSF51126">
    <property type="entry name" value="Pectin lyase-like"/>
    <property type="match status" value="1"/>
</dbReference>
<dbReference type="InterPro" id="IPR039448">
    <property type="entry name" value="Beta_helix"/>
</dbReference>
<sequence>MRQRISTGRERKTALWVVFATAAVLALLPAGAVNFWSFSVILSDGSTQVVWPALPSAQYVVEYATDVNFTSGVQQLSSPSIAPLCLTCTDLTTTDPSTISGRRRLLAIGNFYRVTAAYANGTTMAMSTPQQSQDTNAGTADVTDPGNYYVYPAPYGSTAPGCGDWTSPCSTIASGIAAGIYNQGYLWIGPGTYTGAGNNGLTFGTPELRVASLAGAAHTIIDMQGSGRAFSFTTESSLTTISGLTIQGGSATGGGAMLFSSSASPVISYVTFHNNTAVPGSVGGGAIYVNGAGGFPRFTGCTFTQNVADSGGAMFVSSSILAIQDCLFDGNYAVQNGAGRGGAIMTSASVGLGMADTWFQNNYATLDGGGIFTFFAGCYIFDSEIVGNK</sequence>
<evidence type="ECO:0000313" key="2">
    <source>
        <dbReference type="EMBL" id="EIE23812.1"/>
    </source>
</evidence>
<comment type="caution">
    <text evidence="2">The sequence shown here is derived from an EMBL/GenBank/DDBJ whole genome shotgun (WGS) entry which is preliminary data.</text>
</comment>
<keyword evidence="3" id="KW-1185">Reference proteome</keyword>
<accession>I0YZJ3</accession>
<dbReference type="PANTHER" id="PTHR11319">
    <property type="entry name" value="G PROTEIN-COUPLED RECEPTOR-RELATED"/>
    <property type="match status" value="1"/>
</dbReference>
<dbReference type="InterPro" id="IPR011050">
    <property type="entry name" value="Pectin_lyase_fold/virulence"/>
</dbReference>
<feature type="domain" description="Right handed beta helix" evidence="1">
    <location>
        <begin position="234"/>
        <end position="389"/>
    </location>
</feature>
<dbReference type="RefSeq" id="XP_005648356.1">
    <property type="nucleotide sequence ID" value="XM_005648299.1"/>
</dbReference>
<dbReference type="GeneID" id="17041804"/>
<gene>
    <name evidence="2" type="ORF">COCSUDRAFT_41952</name>
</gene>
<dbReference type="OrthoDB" id="2018448at2759"/>
<dbReference type="KEGG" id="csl:COCSUDRAFT_41952"/>
<dbReference type="STRING" id="574566.I0YZJ3"/>
<evidence type="ECO:0000259" key="1">
    <source>
        <dbReference type="Pfam" id="PF13229"/>
    </source>
</evidence>
<reference evidence="2 3" key="1">
    <citation type="journal article" date="2012" name="Genome Biol.">
        <title>The genome of the polar eukaryotic microalga coccomyxa subellipsoidea reveals traits of cold adaptation.</title>
        <authorList>
            <person name="Blanc G."/>
            <person name="Agarkova I."/>
            <person name="Grimwood J."/>
            <person name="Kuo A."/>
            <person name="Brueggeman A."/>
            <person name="Dunigan D."/>
            <person name="Gurnon J."/>
            <person name="Ladunga I."/>
            <person name="Lindquist E."/>
            <person name="Lucas S."/>
            <person name="Pangilinan J."/>
            <person name="Proschold T."/>
            <person name="Salamov A."/>
            <person name="Schmutz J."/>
            <person name="Weeks D."/>
            <person name="Yamada T."/>
            <person name="Claverie J.M."/>
            <person name="Grigoriev I."/>
            <person name="Van Etten J."/>
            <person name="Lomsadze A."/>
            <person name="Borodovsky M."/>
        </authorList>
    </citation>
    <scope>NUCLEOTIDE SEQUENCE [LARGE SCALE GENOMIC DNA]</scope>
    <source>
        <strain evidence="2 3">C-169</strain>
    </source>
</reference>
<dbReference type="Proteomes" id="UP000007264">
    <property type="component" value="Unassembled WGS sequence"/>
</dbReference>